<evidence type="ECO:0000256" key="3">
    <source>
        <dbReference type="ARBA" id="ARBA00022448"/>
    </source>
</evidence>
<evidence type="ECO:0000256" key="6">
    <source>
        <dbReference type="ARBA" id="ARBA00022927"/>
    </source>
</evidence>
<organism evidence="12">
    <name type="scientific">hydrothermal vent metagenome</name>
    <dbReference type="NCBI Taxonomy" id="652676"/>
    <lineage>
        <taxon>unclassified sequences</taxon>
        <taxon>metagenomes</taxon>
        <taxon>ecological metagenomes</taxon>
    </lineage>
</organism>
<evidence type="ECO:0000313" key="12">
    <source>
        <dbReference type="EMBL" id="VAW59189.1"/>
    </source>
</evidence>
<keyword evidence="8" id="KW-0811">Translocation</keyword>
<dbReference type="EMBL" id="UOFH01000063">
    <property type="protein sequence ID" value="VAW59189.1"/>
    <property type="molecule type" value="Genomic_DNA"/>
</dbReference>
<dbReference type="InterPro" id="IPR022813">
    <property type="entry name" value="SecD/SecF_arch_bac"/>
</dbReference>
<dbReference type="PANTHER" id="PTHR30081">
    <property type="entry name" value="PROTEIN-EXPORT MEMBRANE PROTEIN SEC"/>
    <property type="match status" value="1"/>
</dbReference>
<keyword evidence="6" id="KW-0653">Protein transport</keyword>
<keyword evidence="9 10" id="KW-0472">Membrane</keyword>
<dbReference type="Gene3D" id="1.20.1640.10">
    <property type="entry name" value="Multidrug efflux transporter AcrB transmembrane domain"/>
    <property type="match status" value="1"/>
</dbReference>
<reference evidence="12" key="1">
    <citation type="submission" date="2018-06" db="EMBL/GenBank/DDBJ databases">
        <authorList>
            <person name="Zhirakovskaya E."/>
        </authorList>
    </citation>
    <scope>NUCLEOTIDE SEQUENCE</scope>
</reference>
<dbReference type="SUPFAM" id="SSF82866">
    <property type="entry name" value="Multidrug efflux transporter AcrB transmembrane domain"/>
    <property type="match status" value="1"/>
</dbReference>
<evidence type="ECO:0000256" key="2">
    <source>
        <dbReference type="ARBA" id="ARBA00015792"/>
    </source>
</evidence>
<accession>A0A3B0XC93</accession>
<feature type="transmembrane region" description="Helical" evidence="10">
    <location>
        <begin position="189"/>
        <end position="210"/>
    </location>
</feature>
<dbReference type="GO" id="GO:0015450">
    <property type="term" value="F:protein-transporting ATPase activity"/>
    <property type="evidence" value="ECO:0007669"/>
    <property type="project" value="InterPro"/>
</dbReference>
<feature type="domain" description="Protein export membrane protein SecD/SecF C-terminal" evidence="11">
    <location>
        <begin position="109"/>
        <end position="291"/>
    </location>
</feature>
<dbReference type="Pfam" id="PF07549">
    <property type="entry name" value="Sec_GG"/>
    <property type="match status" value="1"/>
</dbReference>
<dbReference type="GO" id="GO:0006886">
    <property type="term" value="P:intracellular protein transport"/>
    <property type="evidence" value="ECO:0007669"/>
    <property type="project" value="InterPro"/>
</dbReference>
<keyword evidence="3" id="KW-0813">Transport</keyword>
<evidence type="ECO:0000259" key="11">
    <source>
        <dbReference type="Pfam" id="PF02355"/>
    </source>
</evidence>
<evidence type="ECO:0000256" key="8">
    <source>
        <dbReference type="ARBA" id="ARBA00023010"/>
    </source>
</evidence>
<dbReference type="InterPro" id="IPR048634">
    <property type="entry name" value="SecD_SecF_C"/>
</dbReference>
<dbReference type="HAMAP" id="MF_01464_B">
    <property type="entry name" value="SecF_B"/>
    <property type="match status" value="1"/>
</dbReference>
<dbReference type="AlphaFoldDB" id="A0A3B0XC93"/>
<dbReference type="PRINTS" id="PR01755">
    <property type="entry name" value="SECFTRNLCASE"/>
</dbReference>
<dbReference type="InterPro" id="IPR055344">
    <property type="entry name" value="SecD_SecF_C_bact"/>
</dbReference>
<feature type="transmembrane region" description="Helical" evidence="10">
    <location>
        <begin position="17"/>
        <end position="35"/>
    </location>
</feature>
<feature type="transmembrane region" description="Helical" evidence="10">
    <location>
        <begin position="138"/>
        <end position="155"/>
    </location>
</feature>
<dbReference type="InterPro" id="IPR005665">
    <property type="entry name" value="SecF_bac"/>
</dbReference>
<keyword evidence="5 10" id="KW-0812">Transmembrane</keyword>
<protein>
    <recommendedName>
        <fullName evidence="2">Protein translocase subunit SecF</fullName>
    </recommendedName>
</protein>
<evidence type="ECO:0000256" key="9">
    <source>
        <dbReference type="ARBA" id="ARBA00023136"/>
    </source>
</evidence>
<gene>
    <name evidence="12" type="ORF">MNBD_GAMMA08-2068</name>
</gene>
<feature type="transmembrane region" description="Helical" evidence="10">
    <location>
        <begin position="265"/>
        <end position="285"/>
    </location>
</feature>
<name>A0A3B0XC93_9ZZZZ</name>
<sequence>MHLLTGKTSIDFLGKRNIALGFSLILILISIASLYTRGLNLGVDFTGGYLIEVGYSQSVELGPVRQALASSEYSDALVQHFGTSKDVLVRIAPREDVNSASISDDVLRVLKNTSNDNVEMRRIEFVGPQVGEELREQGGLAMLIALFGIMIYVGLRFQMKSAVGAILALAHDVIITVGVFSVIQMPFDLSVLAAILAVIGYSLNDTVVVLDRIRETFRAQRKGTAIEILNMSINGTLSRTLMTSLTTLLVLGALFLLGGEVIHGFAFALIIGVFVGTYSSIYVASNSLVLMNVSKHDFLEQAKETEEIDETP</sequence>
<keyword evidence="7 10" id="KW-1133">Transmembrane helix</keyword>
<evidence type="ECO:0000256" key="4">
    <source>
        <dbReference type="ARBA" id="ARBA00022475"/>
    </source>
</evidence>
<dbReference type="InterPro" id="IPR022646">
    <property type="entry name" value="SecD/SecF_CS"/>
</dbReference>
<evidence type="ECO:0000256" key="7">
    <source>
        <dbReference type="ARBA" id="ARBA00022989"/>
    </source>
</evidence>
<comment type="subcellular location">
    <subcellularLocation>
        <location evidence="1">Cell membrane</location>
        <topology evidence="1">Multi-pass membrane protein</topology>
    </subcellularLocation>
</comment>
<evidence type="ECO:0000256" key="1">
    <source>
        <dbReference type="ARBA" id="ARBA00004651"/>
    </source>
</evidence>
<dbReference type="NCBIfam" id="TIGR00916">
    <property type="entry name" value="2A0604s01"/>
    <property type="match status" value="1"/>
</dbReference>
<dbReference type="Pfam" id="PF02355">
    <property type="entry name" value="SecD_SecF_C"/>
    <property type="match status" value="1"/>
</dbReference>
<feature type="transmembrane region" description="Helical" evidence="10">
    <location>
        <begin position="162"/>
        <end position="183"/>
    </location>
</feature>
<keyword evidence="4" id="KW-1003">Cell membrane</keyword>
<proteinExistence type="inferred from homology"/>
<dbReference type="GO" id="GO:0005886">
    <property type="term" value="C:plasma membrane"/>
    <property type="evidence" value="ECO:0007669"/>
    <property type="project" value="UniProtKB-SubCell"/>
</dbReference>
<dbReference type="NCBIfam" id="TIGR00966">
    <property type="entry name" value="transloc_SecF"/>
    <property type="match status" value="1"/>
</dbReference>
<evidence type="ECO:0000256" key="5">
    <source>
        <dbReference type="ARBA" id="ARBA00022692"/>
    </source>
</evidence>
<feature type="transmembrane region" description="Helical" evidence="10">
    <location>
        <begin position="241"/>
        <end position="259"/>
    </location>
</feature>
<dbReference type="PANTHER" id="PTHR30081:SF8">
    <property type="entry name" value="PROTEIN TRANSLOCASE SUBUNIT SECF"/>
    <property type="match status" value="1"/>
</dbReference>
<evidence type="ECO:0000256" key="10">
    <source>
        <dbReference type="SAM" id="Phobius"/>
    </source>
</evidence>
<dbReference type="InterPro" id="IPR022645">
    <property type="entry name" value="SecD/SecF_bac"/>
</dbReference>